<organism evidence="1 2">
    <name type="scientific">Neophaeococcomyces mojaviensis</name>
    <dbReference type="NCBI Taxonomy" id="3383035"/>
    <lineage>
        <taxon>Eukaryota</taxon>
        <taxon>Fungi</taxon>
        <taxon>Dikarya</taxon>
        <taxon>Ascomycota</taxon>
        <taxon>Pezizomycotina</taxon>
        <taxon>Eurotiomycetes</taxon>
        <taxon>Chaetothyriomycetidae</taxon>
        <taxon>Chaetothyriales</taxon>
        <taxon>Chaetothyriales incertae sedis</taxon>
        <taxon>Neophaeococcomyces</taxon>
    </lineage>
</organism>
<protein>
    <submittedName>
        <fullName evidence="1">Uncharacterized protein</fullName>
    </submittedName>
</protein>
<proteinExistence type="predicted"/>
<gene>
    <name evidence="1" type="ORF">H2198_001134</name>
</gene>
<sequence length="263" mass="28758">MAQRNFESGLMSPSPSEASVTPAPSADLPVPRSHPLIPGSTKETALINYVDDRILNVTRRYAKSFAADARDRAKDAGYTNFDQVIRDIEPILDIVWISATPSIQIPYILALAGHFSDYMPSFPFTTSTFRLAHKFDLAFSSLLSPSNDYSTGYHASPTDKVRIRSLVEESRLTIINVASKSGHRAQVYEDLSDDEAGTITEAETTISVTDDLMDESSVSENLGKVYEKTIGILGGDLASFPPLSLEQEPPAAQLTEDIEVIDL</sequence>
<accession>A0ACC3AIF8</accession>
<comment type="caution">
    <text evidence="1">The sequence shown here is derived from an EMBL/GenBank/DDBJ whole genome shotgun (WGS) entry which is preliminary data.</text>
</comment>
<keyword evidence="2" id="KW-1185">Reference proteome</keyword>
<name>A0ACC3AIF8_9EURO</name>
<reference evidence="1" key="1">
    <citation type="submission" date="2022-10" db="EMBL/GenBank/DDBJ databases">
        <title>Culturing micro-colonial fungi from biological soil crusts in the Mojave desert and describing Neophaeococcomyces mojavensis, and introducing the new genera and species Taxawa tesnikishii.</title>
        <authorList>
            <person name="Kurbessoian T."/>
            <person name="Stajich J.E."/>
        </authorList>
    </citation>
    <scope>NUCLEOTIDE SEQUENCE</scope>
    <source>
        <strain evidence="1">JES_112</strain>
    </source>
</reference>
<dbReference type="EMBL" id="JAPDRQ010000012">
    <property type="protein sequence ID" value="KAJ9662906.1"/>
    <property type="molecule type" value="Genomic_DNA"/>
</dbReference>
<evidence type="ECO:0000313" key="1">
    <source>
        <dbReference type="EMBL" id="KAJ9662906.1"/>
    </source>
</evidence>
<evidence type="ECO:0000313" key="2">
    <source>
        <dbReference type="Proteomes" id="UP001172386"/>
    </source>
</evidence>
<dbReference type="Proteomes" id="UP001172386">
    <property type="component" value="Unassembled WGS sequence"/>
</dbReference>